<evidence type="ECO:0000256" key="2">
    <source>
        <dbReference type="ARBA" id="ARBA00022499"/>
    </source>
</evidence>
<dbReference type="GO" id="GO:0005634">
    <property type="term" value="C:nucleus"/>
    <property type="evidence" value="ECO:0007669"/>
    <property type="project" value="UniProtKB-SubCell"/>
</dbReference>
<keyword evidence="2" id="KW-1017">Isopeptide bond</keyword>
<dbReference type="AlphaFoldDB" id="A0A5B7KFN8"/>
<dbReference type="GO" id="GO:0000793">
    <property type="term" value="C:condensed chromosome"/>
    <property type="evidence" value="ECO:0007669"/>
    <property type="project" value="TreeGrafter"/>
</dbReference>
<evidence type="ECO:0000313" key="7">
    <source>
        <dbReference type="Proteomes" id="UP000324222"/>
    </source>
</evidence>
<dbReference type="GO" id="GO:0036297">
    <property type="term" value="P:interstrand cross-link repair"/>
    <property type="evidence" value="ECO:0007669"/>
    <property type="project" value="TreeGrafter"/>
</dbReference>
<evidence type="ECO:0000256" key="1">
    <source>
        <dbReference type="ARBA" id="ARBA00004123"/>
    </source>
</evidence>
<dbReference type="InterPro" id="IPR029448">
    <property type="entry name" value="FANCD2"/>
</dbReference>
<keyword evidence="4" id="KW-0539">Nucleus</keyword>
<dbReference type="EMBL" id="VSRR010146973">
    <property type="protein sequence ID" value="MPD05634.1"/>
    <property type="molecule type" value="Genomic_DNA"/>
</dbReference>
<gene>
    <name evidence="6" type="primary">FANCD2_0</name>
    <name evidence="6" type="ORF">E2C01_101387</name>
</gene>
<organism evidence="6 7">
    <name type="scientific">Portunus trituberculatus</name>
    <name type="common">Swimming crab</name>
    <name type="synonym">Neptunus trituberculatus</name>
    <dbReference type="NCBI Taxonomy" id="210409"/>
    <lineage>
        <taxon>Eukaryota</taxon>
        <taxon>Metazoa</taxon>
        <taxon>Ecdysozoa</taxon>
        <taxon>Arthropoda</taxon>
        <taxon>Crustacea</taxon>
        <taxon>Multicrustacea</taxon>
        <taxon>Malacostraca</taxon>
        <taxon>Eumalacostraca</taxon>
        <taxon>Eucarida</taxon>
        <taxon>Decapoda</taxon>
        <taxon>Pleocyemata</taxon>
        <taxon>Brachyura</taxon>
        <taxon>Eubrachyura</taxon>
        <taxon>Portunoidea</taxon>
        <taxon>Portunidae</taxon>
        <taxon>Portuninae</taxon>
        <taxon>Portunus</taxon>
    </lineage>
</organism>
<comment type="similarity">
    <text evidence="5">Belongs to the Fanconi anemia protein FANCD2 family.</text>
</comment>
<evidence type="ECO:0000256" key="4">
    <source>
        <dbReference type="ARBA" id="ARBA00023242"/>
    </source>
</evidence>
<keyword evidence="7" id="KW-1185">Reference proteome</keyword>
<reference evidence="6 7" key="1">
    <citation type="submission" date="2019-05" db="EMBL/GenBank/DDBJ databases">
        <title>Another draft genome of Portunus trituberculatus and its Hox gene families provides insights of decapod evolution.</title>
        <authorList>
            <person name="Jeong J.-H."/>
            <person name="Song I."/>
            <person name="Kim S."/>
            <person name="Choi T."/>
            <person name="Kim D."/>
            <person name="Ryu S."/>
            <person name="Kim W."/>
        </authorList>
    </citation>
    <scope>NUCLEOTIDE SEQUENCE [LARGE SCALE GENOMIC DNA]</scope>
    <source>
        <tissue evidence="6">Muscle</tissue>
    </source>
</reference>
<dbReference type="OrthoDB" id="10259640at2759"/>
<keyword evidence="3" id="KW-0832">Ubl conjugation</keyword>
<comment type="caution">
    <text evidence="6">The sequence shown here is derived from an EMBL/GenBank/DDBJ whole genome shotgun (WGS) entry which is preliminary data.</text>
</comment>
<dbReference type="GO" id="GO:0007129">
    <property type="term" value="P:homologous chromosome pairing at meiosis"/>
    <property type="evidence" value="ECO:0007669"/>
    <property type="project" value="TreeGrafter"/>
</dbReference>
<dbReference type="GO" id="GO:0031573">
    <property type="term" value="P:mitotic intra-S DNA damage checkpoint signaling"/>
    <property type="evidence" value="ECO:0007669"/>
    <property type="project" value="TreeGrafter"/>
</dbReference>
<evidence type="ECO:0000256" key="3">
    <source>
        <dbReference type="ARBA" id="ARBA00022843"/>
    </source>
</evidence>
<dbReference type="PANTHER" id="PTHR32086:SF0">
    <property type="entry name" value="FANCONI ANEMIA GROUP D2 PROTEIN"/>
    <property type="match status" value="1"/>
</dbReference>
<dbReference type="PANTHER" id="PTHR32086">
    <property type="entry name" value="FANCONI ANEMIA GROUP D2 PROTEIN"/>
    <property type="match status" value="1"/>
</dbReference>
<dbReference type="Pfam" id="PF14631">
    <property type="entry name" value="FancD2"/>
    <property type="match status" value="1"/>
</dbReference>
<evidence type="ECO:0000256" key="5">
    <source>
        <dbReference type="ARBA" id="ARBA00093456"/>
    </source>
</evidence>
<dbReference type="Proteomes" id="UP000324222">
    <property type="component" value="Unassembled WGS sequence"/>
</dbReference>
<sequence>MYIILPQTESGCETARGGQQDSLVRLCLNIDELQPPLIQLLTEKLLEAANDDEASSDANIPSLILANLKWLDCIVDSDTLTTKIVEIIEGSPFKVWLP</sequence>
<comment type="subcellular location">
    <subcellularLocation>
        <location evidence="1">Nucleus</location>
    </subcellularLocation>
</comment>
<protein>
    <submittedName>
        <fullName evidence="6">Fanconi anemia group D2 protein</fullName>
    </submittedName>
</protein>
<name>A0A5B7KFN8_PORTR</name>
<dbReference type="GO" id="GO:0070182">
    <property type="term" value="F:DNA polymerase binding"/>
    <property type="evidence" value="ECO:0007669"/>
    <property type="project" value="TreeGrafter"/>
</dbReference>
<accession>A0A5B7KFN8</accession>
<evidence type="ECO:0000313" key="6">
    <source>
        <dbReference type="EMBL" id="MPD05634.1"/>
    </source>
</evidence>
<dbReference type="GO" id="GO:1990918">
    <property type="term" value="P:double-strand break repair involved in meiotic recombination"/>
    <property type="evidence" value="ECO:0007669"/>
    <property type="project" value="TreeGrafter"/>
</dbReference>
<proteinExistence type="inferred from homology"/>